<dbReference type="PANTHER" id="PTHR12826:SF15">
    <property type="entry name" value="RIBONUCLEASE Y"/>
    <property type="match status" value="1"/>
</dbReference>
<comment type="caution">
    <text evidence="3">The sequence shown here is derived from an EMBL/GenBank/DDBJ whole genome shotgun (WGS) entry which is preliminary data.</text>
</comment>
<protein>
    <submittedName>
        <fullName evidence="3">HDIG/KH domain protein</fullName>
    </submittedName>
</protein>
<dbReference type="CDD" id="cd22431">
    <property type="entry name" value="KH-I_RNaseY"/>
    <property type="match status" value="1"/>
</dbReference>
<name>T0ZU99_9ZZZZ</name>
<dbReference type="InterPro" id="IPR004088">
    <property type="entry name" value="KH_dom_type_1"/>
</dbReference>
<dbReference type="PROSITE" id="PS50084">
    <property type="entry name" value="KH_TYPE_1"/>
    <property type="match status" value="1"/>
</dbReference>
<dbReference type="Gene3D" id="3.30.1370.10">
    <property type="entry name" value="K Homology domain, type 1"/>
    <property type="match status" value="1"/>
</dbReference>
<feature type="non-terminal residue" evidence="3">
    <location>
        <position position="152"/>
    </location>
</feature>
<dbReference type="InterPro" id="IPR036612">
    <property type="entry name" value="KH_dom_type_1_sf"/>
</dbReference>
<sequence length="152" mass="17148">MRRLEEISSLTVEEARERLIQSAEASIRQDVGRLAQKLEQEVRDQSVRKARETMTLAIQRYANEHVAEISVSVVPIPSDDVKGRVIGREGRNIRSFQAATGVDLIIDDTPDAIIISGFDPLRREVARLALEQLLSDGRIHPARIEEIVEKVR</sequence>
<dbReference type="Pfam" id="PF12072">
    <property type="entry name" value="RNase_Y_N"/>
    <property type="match status" value="1"/>
</dbReference>
<dbReference type="SUPFAM" id="SSF54791">
    <property type="entry name" value="Eukaryotic type KH-domain (KH-domain type I)"/>
    <property type="match status" value="1"/>
</dbReference>
<evidence type="ECO:0000259" key="2">
    <source>
        <dbReference type="SMART" id="SM00322"/>
    </source>
</evidence>
<dbReference type="Pfam" id="PF00013">
    <property type="entry name" value="KH_1"/>
    <property type="match status" value="1"/>
</dbReference>
<dbReference type="PANTHER" id="PTHR12826">
    <property type="entry name" value="RIBONUCLEASE Y"/>
    <property type="match status" value="1"/>
</dbReference>
<organism evidence="3">
    <name type="scientific">mine drainage metagenome</name>
    <dbReference type="NCBI Taxonomy" id="410659"/>
    <lineage>
        <taxon>unclassified sequences</taxon>
        <taxon>metagenomes</taxon>
        <taxon>ecological metagenomes</taxon>
    </lineage>
</organism>
<feature type="domain" description="K Homology" evidence="2">
    <location>
        <begin position="68"/>
        <end position="135"/>
    </location>
</feature>
<reference evidence="3" key="1">
    <citation type="submission" date="2013-08" db="EMBL/GenBank/DDBJ databases">
        <authorList>
            <person name="Mendez C."/>
            <person name="Richter M."/>
            <person name="Ferrer M."/>
            <person name="Sanchez J."/>
        </authorList>
    </citation>
    <scope>NUCLEOTIDE SEQUENCE</scope>
</reference>
<dbReference type="InterPro" id="IPR022711">
    <property type="entry name" value="RNase_Y_N"/>
</dbReference>
<gene>
    <name evidence="3" type="ORF">B1A_19012</name>
</gene>
<accession>T0ZU99</accession>
<dbReference type="GO" id="GO:0003723">
    <property type="term" value="F:RNA binding"/>
    <property type="evidence" value="ECO:0007669"/>
    <property type="project" value="UniProtKB-KW"/>
</dbReference>
<dbReference type="SMART" id="SM00322">
    <property type="entry name" value="KH"/>
    <property type="match status" value="1"/>
</dbReference>
<proteinExistence type="predicted"/>
<evidence type="ECO:0000313" key="3">
    <source>
        <dbReference type="EMBL" id="EQD33485.1"/>
    </source>
</evidence>
<dbReference type="AlphaFoldDB" id="T0ZU99"/>
<keyword evidence="1" id="KW-0694">RNA-binding</keyword>
<evidence type="ECO:0000256" key="1">
    <source>
        <dbReference type="ARBA" id="ARBA00022884"/>
    </source>
</evidence>
<reference evidence="3" key="2">
    <citation type="journal article" date="2014" name="ISME J.">
        <title>Microbial stratification in low pH oxic and suboxic macroscopic growths along an acid mine drainage.</title>
        <authorList>
            <person name="Mendez-Garcia C."/>
            <person name="Mesa V."/>
            <person name="Sprenger R.R."/>
            <person name="Richter M."/>
            <person name="Diez M.S."/>
            <person name="Solano J."/>
            <person name="Bargiela R."/>
            <person name="Golyshina O.V."/>
            <person name="Manteca A."/>
            <person name="Ramos J.L."/>
            <person name="Gallego J.R."/>
            <person name="Llorente I."/>
            <person name="Martins Dos Santos V.A."/>
            <person name="Jensen O.N."/>
            <person name="Pelaez A.I."/>
            <person name="Sanchez J."/>
            <person name="Ferrer M."/>
        </authorList>
    </citation>
    <scope>NUCLEOTIDE SEQUENCE</scope>
</reference>
<dbReference type="InterPro" id="IPR004087">
    <property type="entry name" value="KH_dom"/>
</dbReference>
<dbReference type="EMBL" id="AUZX01014027">
    <property type="protein sequence ID" value="EQD33485.1"/>
    <property type="molecule type" value="Genomic_DNA"/>
</dbReference>